<evidence type="ECO:0008006" key="5">
    <source>
        <dbReference type="Google" id="ProtNLM"/>
    </source>
</evidence>
<proteinExistence type="predicted"/>
<dbReference type="Proteomes" id="UP000730482">
    <property type="component" value="Unassembled WGS sequence"/>
</dbReference>
<dbReference type="Gene3D" id="2.60.120.260">
    <property type="entry name" value="Galactose-binding domain-like"/>
    <property type="match status" value="2"/>
</dbReference>
<dbReference type="SMART" id="SM00710">
    <property type="entry name" value="PbH1"/>
    <property type="match status" value="6"/>
</dbReference>
<name>A0ABS5KRL5_9ACTN</name>
<evidence type="ECO:0000256" key="1">
    <source>
        <dbReference type="SAM" id="MobiDB-lite"/>
    </source>
</evidence>
<sequence length="1037" mass="106518">MSHHRSIMRRLCRVIAATSALPLAVLALPLMGAPAAHAAGTTGATTFYASPSASSGAACTQAAPCTLPGAQAAVRSFLKANRGADDVRVLLQDGTYRLSSTWAFTAADSGSAGHPVVWQAAPGAHPVISGASQIGGWAQVGTSAVWSATVPAGSNSRQLYVNGQEAPVAQATPSSLGWSGNWGGSASGYTIGGDAGAMAWFKGLTPAQVSAVEFDYPGGNGAWAESRCRVAGFSASAGTLTMDQPCWSDVTDRASFSQGSGGLPSMSTSRMPSLIENAQALLHPGQWFLDSASTPNTLYYAPPSGSMTGLDVELPHLESLLTGSGTLAVPVHDLTFSGLQFSYATWNDPSTSVGFADVQSNLRMTGATNQGMCTFSNPAGSCPWGALSQPLANVAFSGAANIALRGNRFSELGGAGLSVMYGSTNTVIDGNEFTDIASTAILLGCTYDPNPLDPSQAAGIKAHCTTNPSAVGGDSVGANEILTGTTVSNNVIHRIGTDYSSACGITLLFSQHTTISHNDLYDLPYTGITAGVIQGHVDQYSQDPNNPGNPEPPSSQNSTNINEYNTVSDNLIHDYLTQRQDGGAIYVEGHQAQYVHNSDGTLNSSATLATGLQATGNVAYNGATSSNTYYDDAGSEWINWQGDVAFATGGISSQGGCNPTGHFWITGDYFAGATQAYNGCNPSVTDSNASGNTTIPNAPGPGVIPDNLLSTAGSTTTGDWPAAVRTPRIYYRGQNSAATQALVGGEGFTNGMPVYVKGSLASGVTYLSGGFLLVPLSGGAQAADISLDGSQPGATRVNDTDPSISYSGFSYLANRGYGDFDDDVHYATANGSTASYQFTGTGIQVFGEQYTDQGNIGVSIDGGAQQSVNTVPADGQRHANVAVFTATGLSSGTHTVTVTKLSGTYSTLDGFAALNPVRANDTDPSISYSGFSYSANRGYGDYDDDVHYATANGSTASYQFTGTGIQVFGEQYTDQGNIGVSIDGGAQQSVDTVPTDGQRHANVLVFSSATLSAGTHTVVITKLSGTYATLDGFGIVN</sequence>
<protein>
    <recommendedName>
        <fullName evidence="5">Right handed beta helix domain-containing protein</fullName>
    </recommendedName>
</protein>
<feature type="chain" id="PRO_5045837044" description="Right handed beta helix domain-containing protein" evidence="2">
    <location>
        <begin position="39"/>
        <end position="1037"/>
    </location>
</feature>
<keyword evidence="4" id="KW-1185">Reference proteome</keyword>
<keyword evidence="2" id="KW-0732">Signal</keyword>
<comment type="caution">
    <text evidence="3">The sequence shown here is derived from an EMBL/GenBank/DDBJ whole genome shotgun (WGS) entry which is preliminary data.</text>
</comment>
<evidence type="ECO:0000313" key="4">
    <source>
        <dbReference type="Proteomes" id="UP000730482"/>
    </source>
</evidence>
<accession>A0ABS5KRL5</accession>
<evidence type="ECO:0000256" key="2">
    <source>
        <dbReference type="SAM" id="SignalP"/>
    </source>
</evidence>
<gene>
    <name evidence="3" type="ORF">KGQ19_17440</name>
</gene>
<dbReference type="InterPro" id="IPR012334">
    <property type="entry name" value="Pectin_lyas_fold"/>
</dbReference>
<organism evidence="3 4">
    <name type="scientific">Catenulispora pinistramenti</name>
    <dbReference type="NCBI Taxonomy" id="2705254"/>
    <lineage>
        <taxon>Bacteria</taxon>
        <taxon>Bacillati</taxon>
        <taxon>Actinomycetota</taxon>
        <taxon>Actinomycetes</taxon>
        <taxon>Catenulisporales</taxon>
        <taxon>Catenulisporaceae</taxon>
        <taxon>Catenulispora</taxon>
    </lineage>
</organism>
<dbReference type="PANTHER" id="PTHR36453:SF1">
    <property type="entry name" value="RIGHT HANDED BETA HELIX DOMAIN-CONTAINING PROTEIN"/>
    <property type="match status" value="1"/>
</dbReference>
<dbReference type="InterPro" id="IPR011050">
    <property type="entry name" value="Pectin_lyase_fold/virulence"/>
</dbReference>
<dbReference type="PANTHER" id="PTHR36453">
    <property type="entry name" value="SECRETED PROTEIN-RELATED"/>
    <property type="match status" value="1"/>
</dbReference>
<dbReference type="SUPFAM" id="SSF51126">
    <property type="entry name" value="Pectin lyase-like"/>
    <property type="match status" value="1"/>
</dbReference>
<evidence type="ECO:0000313" key="3">
    <source>
        <dbReference type="EMBL" id="MBS2548655.1"/>
    </source>
</evidence>
<dbReference type="EMBL" id="JAAFYZ010000053">
    <property type="protein sequence ID" value="MBS2548655.1"/>
    <property type="molecule type" value="Genomic_DNA"/>
</dbReference>
<dbReference type="Gene3D" id="2.160.20.10">
    <property type="entry name" value="Single-stranded right-handed beta-helix, Pectin lyase-like"/>
    <property type="match status" value="2"/>
</dbReference>
<feature type="region of interest" description="Disordered" evidence="1">
    <location>
        <begin position="538"/>
        <end position="560"/>
    </location>
</feature>
<dbReference type="RefSeq" id="WP_212010236.1">
    <property type="nucleotide sequence ID" value="NZ_JAAFYZ010000053.1"/>
</dbReference>
<feature type="signal peptide" evidence="2">
    <location>
        <begin position="1"/>
        <end position="38"/>
    </location>
</feature>
<dbReference type="InterPro" id="IPR006626">
    <property type="entry name" value="PbH1"/>
</dbReference>
<reference evidence="3 4" key="1">
    <citation type="submission" date="2020-02" db="EMBL/GenBank/DDBJ databases">
        <title>Acidophilic actinobacteria isolated from forest soil.</title>
        <authorList>
            <person name="Golinska P."/>
        </authorList>
    </citation>
    <scope>NUCLEOTIDE SEQUENCE [LARGE SCALE GENOMIC DNA]</scope>
    <source>
        <strain evidence="3 4">NL8</strain>
    </source>
</reference>